<gene>
    <name evidence="8" type="ORF">AKAME5_002011800</name>
</gene>
<dbReference type="SUPFAM" id="SSF64484">
    <property type="entry name" value="beta and beta-prime subunits of DNA dependent RNA-polymerase"/>
    <property type="match status" value="1"/>
</dbReference>
<evidence type="ECO:0000256" key="2">
    <source>
        <dbReference type="ARBA" id="ARBA00022478"/>
    </source>
</evidence>
<comment type="caution">
    <text evidence="8">The sequence shown here is derived from an EMBL/GenBank/DDBJ whole genome shotgun (WGS) entry which is preliminary data.</text>
</comment>
<dbReference type="Proteomes" id="UP001279410">
    <property type="component" value="Unassembled WGS sequence"/>
</dbReference>
<dbReference type="AlphaFoldDB" id="A0AAD3RI57"/>
<name>A0AAD3RI57_LATJO</name>
<keyword evidence="4" id="KW-0548">Nucleotidyltransferase</keyword>
<sequence>MDITTTVITSEPLVTTRSMEYLCPESCLQASIIVAIASHNGYNQEDSVIMNRLWPGSRLLQNPLHELDSTNRATPRGTAAPFLRTSEIVSGPGDGDLNQEVATSSCKIRVRFRSDQIGETSRQSIRTEKEPVESSTDRRTCRSPVRESHLTSSSTSRHVSFAQNDGWSVI</sequence>
<keyword evidence="2 8" id="KW-0240">DNA-directed RNA polymerase</keyword>
<dbReference type="InterPro" id="IPR037033">
    <property type="entry name" value="DNA-dir_RNAP_su2_hyb_sf"/>
</dbReference>
<dbReference type="GO" id="GO:0003677">
    <property type="term" value="F:DNA binding"/>
    <property type="evidence" value="ECO:0007669"/>
    <property type="project" value="InterPro"/>
</dbReference>
<dbReference type="EMBL" id="BRZM01000152">
    <property type="protein sequence ID" value="GLD68805.1"/>
    <property type="molecule type" value="Genomic_DNA"/>
</dbReference>
<keyword evidence="5" id="KW-0804">Transcription</keyword>
<evidence type="ECO:0000259" key="7">
    <source>
        <dbReference type="Pfam" id="PF00562"/>
    </source>
</evidence>
<feature type="domain" description="DNA-directed RNA polymerase subunit 2 hybrid-binding" evidence="7">
    <location>
        <begin position="5"/>
        <end position="52"/>
    </location>
</feature>
<evidence type="ECO:0000256" key="6">
    <source>
        <dbReference type="SAM" id="MobiDB-lite"/>
    </source>
</evidence>
<dbReference type="InterPro" id="IPR007120">
    <property type="entry name" value="DNA-dir_RNAP_su2_dom"/>
</dbReference>
<dbReference type="Gene3D" id="2.40.270.10">
    <property type="entry name" value="DNA-directed RNA polymerase, subunit 2, domain 6"/>
    <property type="match status" value="1"/>
</dbReference>
<feature type="compositionally biased region" description="Basic and acidic residues" evidence="6">
    <location>
        <begin position="125"/>
        <end position="149"/>
    </location>
</feature>
<protein>
    <recommendedName>
        <fullName evidence="1">DNA-directed RNA polymerase</fullName>
        <ecNumber evidence="1">2.7.7.6</ecNumber>
    </recommendedName>
</protein>
<evidence type="ECO:0000313" key="9">
    <source>
        <dbReference type="Proteomes" id="UP001279410"/>
    </source>
</evidence>
<proteinExistence type="predicted"/>
<evidence type="ECO:0000256" key="3">
    <source>
        <dbReference type="ARBA" id="ARBA00022679"/>
    </source>
</evidence>
<dbReference type="EC" id="2.7.7.6" evidence="1"/>
<keyword evidence="9" id="KW-1185">Reference proteome</keyword>
<dbReference type="GO" id="GO:0000428">
    <property type="term" value="C:DNA-directed RNA polymerase complex"/>
    <property type="evidence" value="ECO:0007669"/>
    <property type="project" value="UniProtKB-KW"/>
</dbReference>
<evidence type="ECO:0000313" key="8">
    <source>
        <dbReference type="EMBL" id="GLD68805.1"/>
    </source>
</evidence>
<dbReference type="Pfam" id="PF00562">
    <property type="entry name" value="RNA_pol_Rpb2_6"/>
    <property type="match status" value="1"/>
</dbReference>
<dbReference type="GO" id="GO:0006351">
    <property type="term" value="P:DNA-templated transcription"/>
    <property type="evidence" value="ECO:0007669"/>
    <property type="project" value="InterPro"/>
</dbReference>
<reference evidence="8" key="1">
    <citation type="submission" date="2022-08" db="EMBL/GenBank/DDBJ databases">
        <title>Genome sequencing of akame (Lates japonicus).</title>
        <authorList>
            <person name="Hashiguchi Y."/>
            <person name="Takahashi H."/>
        </authorList>
    </citation>
    <scope>NUCLEOTIDE SEQUENCE</scope>
    <source>
        <strain evidence="8">Kochi</strain>
    </source>
</reference>
<dbReference type="GO" id="GO:0003899">
    <property type="term" value="F:DNA-directed RNA polymerase activity"/>
    <property type="evidence" value="ECO:0007669"/>
    <property type="project" value="UniProtKB-EC"/>
</dbReference>
<evidence type="ECO:0000256" key="1">
    <source>
        <dbReference type="ARBA" id="ARBA00012418"/>
    </source>
</evidence>
<feature type="region of interest" description="Disordered" evidence="6">
    <location>
        <begin position="117"/>
        <end position="158"/>
    </location>
</feature>
<evidence type="ECO:0000256" key="4">
    <source>
        <dbReference type="ARBA" id="ARBA00022695"/>
    </source>
</evidence>
<keyword evidence="3" id="KW-0808">Transferase</keyword>
<organism evidence="8 9">
    <name type="scientific">Lates japonicus</name>
    <name type="common">Japanese lates</name>
    <dbReference type="NCBI Taxonomy" id="270547"/>
    <lineage>
        <taxon>Eukaryota</taxon>
        <taxon>Metazoa</taxon>
        <taxon>Chordata</taxon>
        <taxon>Craniata</taxon>
        <taxon>Vertebrata</taxon>
        <taxon>Euteleostomi</taxon>
        <taxon>Actinopterygii</taxon>
        <taxon>Neopterygii</taxon>
        <taxon>Teleostei</taxon>
        <taxon>Neoteleostei</taxon>
        <taxon>Acanthomorphata</taxon>
        <taxon>Carangaria</taxon>
        <taxon>Carangaria incertae sedis</taxon>
        <taxon>Centropomidae</taxon>
        <taxon>Lates</taxon>
    </lineage>
</organism>
<evidence type="ECO:0000256" key="5">
    <source>
        <dbReference type="ARBA" id="ARBA00023163"/>
    </source>
</evidence>
<accession>A0AAD3RI57</accession>